<evidence type="ECO:0000256" key="4">
    <source>
        <dbReference type="SAM" id="Phobius"/>
    </source>
</evidence>
<dbReference type="Proteomes" id="UP001500021">
    <property type="component" value="Unassembled WGS sequence"/>
</dbReference>
<evidence type="ECO:0000259" key="5">
    <source>
        <dbReference type="SMART" id="SM00014"/>
    </source>
</evidence>
<feature type="transmembrane region" description="Helical" evidence="4">
    <location>
        <begin position="206"/>
        <end position="225"/>
    </location>
</feature>
<dbReference type="PANTHER" id="PTHR14969:SF13">
    <property type="entry name" value="AT30094P"/>
    <property type="match status" value="1"/>
</dbReference>
<reference evidence="6 7" key="1">
    <citation type="journal article" date="2019" name="Int. J. Syst. Evol. Microbiol.">
        <title>The Global Catalogue of Microorganisms (GCM) 10K type strain sequencing project: providing services to taxonomists for standard genome sequencing and annotation.</title>
        <authorList>
            <consortium name="The Broad Institute Genomics Platform"/>
            <consortium name="The Broad Institute Genome Sequencing Center for Infectious Disease"/>
            <person name="Wu L."/>
            <person name="Ma J."/>
        </authorList>
    </citation>
    <scope>NUCLEOTIDE SEQUENCE [LARGE SCALE GENOMIC DNA]</scope>
    <source>
        <strain evidence="6 7">JCM 15608</strain>
    </source>
</reference>
<organism evidence="6 7">
    <name type="scientific">Colwellia asteriadis</name>
    <dbReference type="NCBI Taxonomy" id="517723"/>
    <lineage>
        <taxon>Bacteria</taxon>
        <taxon>Pseudomonadati</taxon>
        <taxon>Pseudomonadota</taxon>
        <taxon>Gammaproteobacteria</taxon>
        <taxon>Alteromonadales</taxon>
        <taxon>Colwelliaceae</taxon>
        <taxon>Colwellia</taxon>
    </lineage>
</organism>
<comment type="catalytic activity">
    <reaction evidence="3">
        <text>di-trans,octa-cis-undecaprenyl diphosphate + H2O = di-trans,octa-cis-undecaprenyl phosphate + phosphate + H(+)</text>
        <dbReference type="Rhea" id="RHEA:28094"/>
        <dbReference type="ChEBI" id="CHEBI:15377"/>
        <dbReference type="ChEBI" id="CHEBI:15378"/>
        <dbReference type="ChEBI" id="CHEBI:43474"/>
        <dbReference type="ChEBI" id="CHEBI:58405"/>
        <dbReference type="ChEBI" id="CHEBI:60392"/>
        <dbReference type="EC" id="3.6.1.27"/>
    </reaction>
</comment>
<proteinExistence type="predicted"/>
<evidence type="ECO:0000256" key="2">
    <source>
        <dbReference type="ARBA" id="ARBA00032707"/>
    </source>
</evidence>
<feature type="transmembrane region" description="Helical" evidence="4">
    <location>
        <begin position="172"/>
        <end position="190"/>
    </location>
</feature>
<accession>A0ABN1L574</accession>
<protein>
    <recommendedName>
        <fullName evidence="1">undecaprenyl-diphosphate phosphatase</fullName>
        <ecNumber evidence="1">3.6.1.27</ecNumber>
    </recommendedName>
    <alternativeName>
        <fullName evidence="2">Undecaprenyl pyrophosphate phosphatase</fullName>
    </alternativeName>
</protein>
<evidence type="ECO:0000313" key="7">
    <source>
        <dbReference type="Proteomes" id="UP001500021"/>
    </source>
</evidence>
<dbReference type="SMART" id="SM00014">
    <property type="entry name" value="acidPPc"/>
    <property type="match status" value="1"/>
</dbReference>
<evidence type="ECO:0000256" key="1">
    <source>
        <dbReference type="ARBA" id="ARBA00012374"/>
    </source>
</evidence>
<feature type="transmembrane region" description="Helical" evidence="4">
    <location>
        <begin position="41"/>
        <end position="60"/>
    </location>
</feature>
<keyword evidence="4" id="KW-0812">Transmembrane</keyword>
<feature type="transmembrane region" description="Helical" evidence="4">
    <location>
        <begin position="145"/>
        <end position="166"/>
    </location>
</feature>
<dbReference type="RefSeq" id="WP_343816141.1">
    <property type="nucleotide sequence ID" value="NZ_BAAAFA010000003.1"/>
</dbReference>
<evidence type="ECO:0000256" key="3">
    <source>
        <dbReference type="ARBA" id="ARBA00047594"/>
    </source>
</evidence>
<dbReference type="PANTHER" id="PTHR14969">
    <property type="entry name" value="SPHINGOSINE-1-PHOSPHATE PHOSPHOHYDROLASE"/>
    <property type="match status" value="1"/>
</dbReference>
<feature type="transmembrane region" description="Helical" evidence="4">
    <location>
        <begin position="107"/>
        <end position="133"/>
    </location>
</feature>
<keyword evidence="4" id="KW-1133">Transmembrane helix</keyword>
<comment type="caution">
    <text evidence="6">The sequence shown here is derived from an EMBL/GenBank/DDBJ whole genome shotgun (WGS) entry which is preliminary data.</text>
</comment>
<dbReference type="InterPro" id="IPR000326">
    <property type="entry name" value="PAP2/HPO"/>
</dbReference>
<dbReference type="InterPro" id="IPR036938">
    <property type="entry name" value="PAP2/HPO_sf"/>
</dbReference>
<evidence type="ECO:0000313" key="6">
    <source>
        <dbReference type="EMBL" id="GAA0814607.1"/>
    </source>
</evidence>
<feature type="domain" description="Phosphatidic acid phosphatase type 2/haloperoxidase" evidence="5">
    <location>
        <begin position="64"/>
        <end position="187"/>
    </location>
</feature>
<feature type="transmembrane region" description="Helical" evidence="4">
    <location>
        <begin position="231"/>
        <end position="253"/>
    </location>
</feature>
<gene>
    <name evidence="6" type="ORF">GCM10009111_11710</name>
</gene>
<keyword evidence="7" id="KW-1185">Reference proteome</keyword>
<dbReference type="EC" id="3.6.1.27" evidence="1"/>
<sequence length="257" mass="28209">MSTVLISMALNKSVYLTSQKDIFSLSNSALQIMPSEFWNNVTYMGDALILIPLLSFICLINTRMWAAMFGAVPLAFSLSHLGKNFFAIPRPAAVLDHQNMTIIGDTLTAFTSFPSGHTITIFTAMSAIVFVGIKETTFSKQLKSGLLITFILIATLVGVSRVAVGAHWPADILIGAIIGIIAGLSGEYLSREYSMWWHSKNENRAYLGYFVLFFSFILLACVVSGKYPELVIIWTAIMVSALVGTYITLKALLKNES</sequence>
<dbReference type="CDD" id="cd01610">
    <property type="entry name" value="PAP2_like"/>
    <property type="match status" value="1"/>
</dbReference>
<dbReference type="Gene3D" id="1.20.144.10">
    <property type="entry name" value="Phosphatidic acid phosphatase type 2/haloperoxidase"/>
    <property type="match status" value="1"/>
</dbReference>
<dbReference type="Pfam" id="PF01569">
    <property type="entry name" value="PAP2"/>
    <property type="match status" value="1"/>
</dbReference>
<keyword evidence="4" id="KW-0472">Membrane</keyword>
<name>A0ABN1L574_9GAMM</name>
<dbReference type="EMBL" id="BAAAFA010000003">
    <property type="protein sequence ID" value="GAA0814607.1"/>
    <property type="molecule type" value="Genomic_DNA"/>
</dbReference>
<dbReference type="SUPFAM" id="SSF48317">
    <property type="entry name" value="Acid phosphatase/Vanadium-dependent haloperoxidase"/>
    <property type="match status" value="1"/>
</dbReference>